<evidence type="ECO:0000313" key="2">
    <source>
        <dbReference type="EMBL" id="CEM26042.1"/>
    </source>
</evidence>
<evidence type="ECO:0000256" key="1">
    <source>
        <dbReference type="SAM" id="SignalP"/>
    </source>
</evidence>
<feature type="chain" id="PRO_5005189949" description="Nudix hydrolase domain-containing protein" evidence="1">
    <location>
        <begin position="24"/>
        <end position="306"/>
    </location>
</feature>
<dbReference type="VEuPathDB" id="CryptoDB:Cvel_21026"/>
<reference evidence="2" key="1">
    <citation type="submission" date="2014-11" db="EMBL/GenBank/DDBJ databases">
        <authorList>
            <person name="Otto D Thomas"/>
            <person name="Naeem Raeece"/>
        </authorList>
    </citation>
    <scope>NUCLEOTIDE SEQUENCE</scope>
</reference>
<evidence type="ECO:0008006" key="3">
    <source>
        <dbReference type="Google" id="ProtNLM"/>
    </source>
</evidence>
<dbReference type="AlphaFoldDB" id="A0A0G4GB36"/>
<dbReference type="EMBL" id="CDMZ01001035">
    <property type="protein sequence ID" value="CEM26042.1"/>
    <property type="molecule type" value="Genomic_DNA"/>
</dbReference>
<protein>
    <recommendedName>
        <fullName evidence="3">Nudix hydrolase domain-containing protein</fullName>
    </recommendedName>
</protein>
<organism evidence="2">
    <name type="scientific">Chromera velia CCMP2878</name>
    <dbReference type="NCBI Taxonomy" id="1169474"/>
    <lineage>
        <taxon>Eukaryota</taxon>
        <taxon>Sar</taxon>
        <taxon>Alveolata</taxon>
        <taxon>Colpodellida</taxon>
        <taxon>Chromeraceae</taxon>
        <taxon>Chromera</taxon>
    </lineage>
</organism>
<gene>
    <name evidence="2" type="ORF">Cvel_21026</name>
</gene>
<keyword evidence="1" id="KW-0732">Signal</keyword>
<name>A0A0G4GB36_9ALVE</name>
<feature type="signal peptide" evidence="1">
    <location>
        <begin position="1"/>
        <end position="23"/>
    </location>
</feature>
<accession>A0A0G4GB36</accession>
<sequence>MLLWKSFHLPPLLLWTVSSTVYAVARHEPLSSEGPLNLLDRSPPVAGAGVIAPEFLALGEALGTRPAGDRTRGQLLTDAGEGVKPSNRDLIGVFLFRPVSSGSAALEVLMVSNFQENWAREGLRFSFPVGSIDEDAESLQTAALQTALNSAGVTQGDPSGECLDDFLPIHLPPTENGTVPIDSLLPPVSEEGHEPPRLSVVAVEVKETKEWKEVDDSVVRMRAWFPVQDGRPEGKGVSVDPVGGGVQQRLGKFGKVLLHRPAVSSSENRVDLDIDEGGVFSSRNRNFRGNPLDWIGAFQRQKALPR</sequence>
<proteinExistence type="predicted"/>